<protein>
    <submittedName>
        <fullName evidence="3">Nitrilase</fullName>
    </submittedName>
</protein>
<evidence type="ECO:0000259" key="2">
    <source>
        <dbReference type="PROSITE" id="PS50263"/>
    </source>
</evidence>
<dbReference type="PROSITE" id="PS50263">
    <property type="entry name" value="CN_HYDROLASE"/>
    <property type="match status" value="1"/>
</dbReference>
<dbReference type="GO" id="GO:0003824">
    <property type="term" value="F:catalytic activity"/>
    <property type="evidence" value="ECO:0007669"/>
    <property type="project" value="InterPro"/>
</dbReference>
<dbReference type="Gene3D" id="3.60.110.10">
    <property type="entry name" value="Carbon-nitrogen hydrolase"/>
    <property type="match status" value="1"/>
</dbReference>
<dbReference type="AlphaFoldDB" id="A0A5M3WT46"/>
<sequence>MTTVKIAAVQAAYLLMDQKACLDKAVELLRQAAAAGAGIVVFPEVFIPGTPIWIDSRPIWDGDDDWYALLVEQAVTVPGPITDALAAAAGETGTYLVIGVNEREPHGATIYNTTLYFGPDGTLLGKHRKLMPTGSERTVWGMGDGSTLPVIDTPYGRLSGLICWENYMPLARFYLYSQGVDIWTAPTLAQGDGWLAAMRHIAHEGRCYVIGVNPCVHIDQIPADFPHRDRVWRAEQEWVEPGNSIIIDPTGKILAGPARHEETILYADIDLAAVHAARRYFDPVGHYHRPDIFQLAVDTSPRPAVVTRQGMVSASEPADPKPPPA</sequence>
<organism evidence="3 4">
    <name type="scientific">Acrocarpospora macrocephala</name>
    <dbReference type="NCBI Taxonomy" id="150177"/>
    <lineage>
        <taxon>Bacteria</taxon>
        <taxon>Bacillati</taxon>
        <taxon>Actinomycetota</taxon>
        <taxon>Actinomycetes</taxon>
        <taxon>Streptosporangiales</taxon>
        <taxon>Streptosporangiaceae</taxon>
        <taxon>Acrocarpospora</taxon>
    </lineage>
</organism>
<accession>A0A5M3WT46</accession>
<reference evidence="3 4" key="1">
    <citation type="submission" date="2019-10" db="EMBL/GenBank/DDBJ databases">
        <title>Whole genome shotgun sequence of Acrocarpospora macrocephala NBRC 16266.</title>
        <authorList>
            <person name="Ichikawa N."/>
            <person name="Kimura A."/>
            <person name="Kitahashi Y."/>
            <person name="Komaki H."/>
            <person name="Oguchi A."/>
        </authorList>
    </citation>
    <scope>NUCLEOTIDE SEQUENCE [LARGE SCALE GENOMIC DNA]</scope>
    <source>
        <strain evidence="3 4">NBRC 16266</strain>
    </source>
</reference>
<dbReference type="PANTHER" id="PTHR46044">
    <property type="entry name" value="NITRILASE"/>
    <property type="match status" value="1"/>
</dbReference>
<dbReference type="RefSeq" id="WP_155355919.1">
    <property type="nucleotide sequence ID" value="NZ_BAAAHL010000010.1"/>
</dbReference>
<evidence type="ECO:0000313" key="3">
    <source>
        <dbReference type="EMBL" id="GES10481.1"/>
    </source>
</evidence>
<comment type="caution">
    <text evidence="3">The sequence shown here is derived from an EMBL/GenBank/DDBJ whole genome shotgun (WGS) entry which is preliminary data.</text>
</comment>
<gene>
    <name evidence="3" type="ORF">Amac_040780</name>
</gene>
<proteinExistence type="inferred from homology"/>
<dbReference type="PANTHER" id="PTHR46044:SF1">
    <property type="entry name" value="CN HYDROLASE DOMAIN-CONTAINING PROTEIN"/>
    <property type="match status" value="1"/>
</dbReference>
<dbReference type="Proteomes" id="UP000331127">
    <property type="component" value="Unassembled WGS sequence"/>
</dbReference>
<evidence type="ECO:0000256" key="1">
    <source>
        <dbReference type="ARBA" id="ARBA00008129"/>
    </source>
</evidence>
<dbReference type="OrthoDB" id="9811121at2"/>
<dbReference type="InterPro" id="IPR003010">
    <property type="entry name" value="C-N_Hydrolase"/>
</dbReference>
<name>A0A5M3WT46_9ACTN</name>
<comment type="similarity">
    <text evidence="1">Belongs to the carbon-nitrogen hydrolase superfamily. Nitrilase family.</text>
</comment>
<dbReference type="InterPro" id="IPR036526">
    <property type="entry name" value="C-N_Hydrolase_sf"/>
</dbReference>
<dbReference type="Pfam" id="PF00795">
    <property type="entry name" value="CN_hydrolase"/>
    <property type="match status" value="1"/>
</dbReference>
<dbReference type="SUPFAM" id="SSF56317">
    <property type="entry name" value="Carbon-nitrogen hydrolase"/>
    <property type="match status" value="1"/>
</dbReference>
<dbReference type="InterPro" id="IPR044149">
    <property type="entry name" value="Nitrilases_CHs"/>
</dbReference>
<feature type="domain" description="CN hydrolase" evidence="2">
    <location>
        <begin position="4"/>
        <end position="271"/>
    </location>
</feature>
<evidence type="ECO:0000313" key="4">
    <source>
        <dbReference type="Proteomes" id="UP000331127"/>
    </source>
</evidence>
<dbReference type="EMBL" id="BLAE01000022">
    <property type="protein sequence ID" value="GES10481.1"/>
    <property type="molecule type" value="Genomic_DNA"/>
</dbReference>
<keyword evidence="4" id="KW-1185">Reference proteome</keyword>
<dbReference type="CDD" id="cd07564">
    <property type="entry name" value="nitrilases_CHs"/>
    <property type="match status" value="1"/>
</dbReference>